<dbReference type="InterPro" id="IPR008979">
    <property type="entry name" value="Galactose-bd-like_sf"/>
</dbReference>
<comment type="caution">
    <text evidence="2">Lacks conserved residue(s) required for the propagation of feature annotation.</text>
</comment>
<evidence type="ECO:0000256" key="1">
    <source>
        <dbReference type="ARBA" id="ARBA00011073"/>
    </source>
</evidence>
<dbReference type="PANTHER" id="PTHR43399">
    <property type="entry name" value="SUBTILISIN-RELATED"/>
    <property type="match status" value="1"/>
</dbReference>
<dbReference type="KEGG" id="fae:FAES_4979"/>
<dbReference type="SUPFAM" id="SSF52743">
    <property type="entry name" value="Subtilisin-like"/>
    <property type="match status" value="1"/>
</dbReference>
<dbReference type="GO" id="GO:0004252">
    <property type="term" value="F:serine-type endopeptidase activity"/>
    <property type="evidence" value="ECO:0007669"/>
    <property type="project" value="InterPro"/>
</dbReference>
<keyword evidence="5" id="KW-1185">Reference proteome</keyword>
<dbReference type="PANTHER" id="PTHR43399:SF4">
    <property type="entry name" value="CELL WALL-ASSOCIATED PROTEASE"/>
    <property type="match status" value="1"/>
</dbReference>
<dbReference type="Proteomes" id="UP000011058">
    <property type="component" value="Chromosome"/>
</dbReference>
<proteinExistence type="inferred from homology"/>
<dbReference type="HOGENOM" id="CLU_332558_0_0_10"/>
<dbReference type="Pfam" id="PF00082">
    <property type="entry name" value="Peptidase_S8"/>
    <property type="match status" value="1"/>
</dbReference>
<dbReference type="EMBL" id="HE796683">
    <property type="protein sequence ID" value="CCH02978.1"/>
    <property type="molecule type" value="Genomic_DNA"/>
</dbReference>
<reference evidence="4 5" key="1">
    <citation type="journal article" date="2012" name="J. Bacteriol.">
        <title>Genome Sequence of Fibrella aestuarina BUZ 2T, a Filamentous Marine Bacterium.</title>
        <authorList>
            <person name="Filippini M."/>
            <person name="Qi W."/>
            <person name="Blom J."/>
            <person name="Goesmann A."/>
            <person name="Smits T.H."/>
            <person name="Bagheri H.C."/>
        </authorList>
    </citation>
    <scope>NUCLEOTIDE SEQUENCE [LARGE SCALE GENOMIC DNA]</scope>
    <source>
        <strain evidence="5">BUZ 2T</strain>
    </source>
</reference>
<dbReference type="GO" id="GO:0006508">
    <property type="term" value="P:proteolysis"/>
    <property type="evidence" value="ECO:0007669"/>
    <property type="project" value="InterPro"/>
</dbReference>
<comment type="similarity">
    <text evidence="1 2">Belongs to the peptidase S8 family.</text>
</comment>
<gene>
    <name evidence="4" type="ORF">FAES_4979</name>
</gene>
<evidence type="ECO:0000313" key="5">
    <source>
        <dbReference type="Proteomes" id="UP000011058"/>
    </source>
</evidence>
<dbReference type="InterPro" id="IPR000209">
    <property type="entry name" value="Peptidase_S8/S53_dom"/>
</dbReference>
<dbReference type="AlphaFoldDB" id="I0KFS5"/>
<accession>I0KFS5</accession>
<dbReference type="eggNOG" id="COG1404">
    <property type="taxonomic scope" value="Bacteria"/>
</dbReference>
<dbReference type="SUPFAM" id="SSF49785">
    <property type="entry name" value="Galactose-binding domain-like"/>
    <property type="match status" value="1"/>
</dbReference>
<evidence type="ECO:0000259" key="3">
    <source>
        <dbReference type="Pfam" id="PF00082"/>
    </source>
</evidence>
<evidence type="ECO:0000313" key="4">
    <source>
        <dbReference type="EMBL" id="CCH02978.1"/>
    </source>
</evidence>
<organism evidence="4 5">
    <name type="scientific">Fibrella aestuarina BUZ 2</name>
    <dbReference type="NCBI Taxonomy" id="1166018"/>
    <lineage>
        <taxon>Bacteria</taxon>
        <taxon>Pseudomonadati</taxon>
        <taxon>Bacteroidota</taxon>
        <taxon>Cytophagia</taxon>
        <taxon>Cytophagales</taxon>
        <taxon>Spirosomataceae</taxon>
        <taxon>Fibrella</taxon>
    </lineage>
</organism>
<dbReference type="InterPro" id="IPR051048">
    <property type="entry name" value="Peptidase_S8/S53_subtilisin"/>
</dbReference>
<dbReference type="PATRIC" id="fig|1166018.3.peg.1951"/>
<name>I0KFS5_9BACT</name>
<dbReference type="InterPro" id="IPR036852">
    <property type="entry name" value="Peptidase_S8/S53_dom_sf"/>
</dbReference>
<dbReference type="STRING" id="1166018.FAES_4979"/>
<dbReference type="Gene3D" id="2.60.120.380">
    <property type="match status" value="1"/>
</dbReference>
<feature type="domain" description="Peptidase S8/S53" evidence="3">
    <location>
        <begin position="41"/>
        <end position="282"/>
    </location>
</feature>
<dbReference type="PROSITE" id="PS51892">
    <property type="entry name" value="SUBTILASE"/>
    <property type="match status" value="1"/>
</dbReference>
<evidence type="ECO:0000256" key="2">
    <source>
        <dbReference type="PROSITE-ProRule" id="PRU01240"/>
    </source>
</evidence>
<sequence length="769" mass="82827">MLGTWVATAQPTARKAVGDYDFGLHGLRATYLRYPSLTGAGLTISIKEQSFDTSDIDFRGRVVPTPALTRLFSDHATTMTTLLGGAGNLISTGRGVAAGVRLAASSFDRLLPDTLPELRRLGVSVQNHSYGVGIESFYGPEALAYDRQVQQEPTLLHVFSAGNSGTESTTAVLPSPFMTLTGEFKQAKNVLVVGGIGSRGALEARSSRGPTADGRIRPELVAYGNNGTSESAALVSGVGALLQQTYRSQQGQLPSVAWVKACLLASCQDIGLPGPDHEAGFGSLNALGAVSLAQNRHYQTGTLSTTDVAQSFTVTVPPGMARLAVALAWNDTPVTGSGTLRQDLDLWLEPMGGGGGQVRPWVLSAVLHPDSVRLPARRGIDRVNNVEQVSVAQPTPGTYRVWVKANRLPDGPQPYAVAYSVDSAFTWFNPVADATLQAGELQPIRWLWQGEATQRGTLSVQLTGETTWQTLADSVRLADQAVWWTTPDRNLTARLRLVTRTRTYLSEVFTLVRSMRPQVLLNCPERAAITWARQPGVTTYQLYRLGNQYLEPTRQTTDTVAFLTPSDGAYVAVWPLVGGKPIQAGYTINYQQQGVGCYVASWLAARLVADTAQLNLSLSTTWNLRTLTLERATTTAAFTPLQTLPIQPNQLTYAFQDRPPTVGAARYRVRLTTQTGETVVTGEETVYGTRTSTPLVFPNPVAVGQPVSLALLDEEVTGIWVSLDGRVLRPAPLSGILKEIPTDGLPPGLHLLRLDGAKTGRHVIPVLVR</sequence>
<protein>
    <submittedName>
        <fullName evidence="4">Peptidase S8/S53 subtilisin kexin sedolisin</fullName>
    </submittedName>
</protein>
<dbReference type="Gene3D" id="3.40.50.200">
    <property type="entry name" value="Peptidase S8/S53 domain"/>
    <property type="match status" value="1"/>
</dbReference>